<accession>A0AAV0PER0</accession>
<evidence type="ECO:0000256" key="5">
    <source>
        <dbReference type="ARBA" id="ARBA00022679"/>
    </source>
</evidence>
<dbReference type="EMBL" id="CAMGYJ010000008">
    <property type="protein sequence ID" value="CAI0469321.1"/>
    <property type="molecule type" value="Genomic_DNA"/>
</dbReference>
<dbReference type="CDD" id="cd03784">
    <property type="entry name" value="GT1_Gtf-like"/>
    <property type="match status" value="2"/>
</dbReference>
<dbReference type="PANTHER" id="PTHR48047:SF241">
    <property type="entry name" value="GLYCOSYLTRANSFERASE"/>
    <property type="match status" value="1"/>
</dbReference>
<dbReference type="AlphaFoldDB" id="A0AAV0PER0"/>
<dbReference type="GO" id="GO:0047213">
    <property type="term" value="F:anthocyanidin 3-O-glucosyltransferase activity"/>
    <property type="evidence" value="ECO:0007669"/>
    <property type="project" value="UniProtKB-EC"/>
</dbReference>
<comment type="catalytic activity">
    <reaction evidence="6">
        <text>an anthocyanidin + UDP-alpha-D-glucose + H(+) = an anthocyanidin 3-O-beta-D-glucoside + UDP</text>
        <dbReference type="Rhea" id="RHEA:20093"/>
        <dbReference type="ChEBI" id="CHEBI:15378"/>
        <dbReference type="ChEBI" id="CHEBI:16307"/>
        <dbReference type="ChEBI" id="CHEBI:58223"/>
        <dbReference type="ChEBI" id="CHEBI:58885"/>
        <dbReference type="ChEBI" id="CHEBI:143576"/>
        <dbReference type="EC" id="2.4.1.115"/>
    </reaction>
</comment>
<dbReference type="PROSITE" id="PS00375">
    <property type="entry name" value="UDPGT"/>
    <property type="match status" value="2"/>
</dbReference>
<dbReference type="InterPro" id="IPR035595">
    <property type="entry name" value="UDP_glycos_trans_CS"/>
</dbReference>
<name>A0AAV0PER0_9ROSI</name>
<dbReference type="EC" id="2.4.1.115" evidence="3"/>
<proteinExistence type="inferred from homology"/>
<evidence type="ECO:0000256" key="1">
    <source>
        <dbReference type="ARBA" id="ARBA00004935"/>
    </source>
</evidence>
<reference evidence="7" key="1">
    <citation type="submission" date="2022-08" db="EMBL/GenBank/DDBJ databases">
        <authorList>
            <person name="Gutierrez-Valencia J."/>
        </authorList>
    </citation>
    <scope>NUCLEOTIDE SEQUENCE</scope>
</reference>
<protein>
    <recommendedName>
        <fullName evidence="3">anthocyanidin 3-O-glucosyltransferase</fullName>
        <ecNumber evidence="3">2.4.1.115</ecNumber>
    </recommendedName>
</protein>
<keyword evidence="8" id="KW-1185">Reference proteome</keyword>
<gene>
    <name evidence="7" type="ORF">LITE_LOCUS38133</name>
</gene>
<dbReference type="FunFam" id="3.40.50.2000:FF:000047">
    <property type="entry name" value="Glycosyltransferase"/>
    <property type="match status" value="2"/>
</dbReference>
<dbReference type="SUPFAM" id="SSF53756">
    <property type="entry name" value="UDP-Glycosyltransferase/glycogen phosphorylase"/>
    <property type="match status" value="2"/>
</dbReference>
<keyword evidence="5" id="KW-0808">Transferase</keyword>
<comment type="similarity">
    <text evidence="2">Belongs to the UDP-glycosyltransferase family.</text>
</comment>
<comment type="pathway">
    <text evidence="1">Pigment biosynthesis; anthocyanin biosynthesis.</text>
</comment>
<organism evidence="7 8">
    <name type="scientific">Linum tenue</name>
    <dbReference type="NCBI Taxonomy" id="586396"/>
    <lineage>
        <taxon>Eukaryota</taxon>
        <taxon>Viridiplantae</taxon>
        <taxon>Streptophyta</taxon>
        <taxon>Embryophyta</taxon>
        <taxon>Tracheophyta</taxon>
        <taxon>Spermatophyta</taxon>
        <taxon>Magnoliopsida</taxon>
        <taxon>eudicotyledons</taxon>
        <taxon>Gunneridae</taxon>
        <taxon>Pentapetalae</taxon>
        <taxon>rosids</taxon>
        <taxon>fabids</taxon>
        <taxon>Malpighiales</taxon>
        <taxon>Linaceae</taxon>
        <taxon>Linum</taxon>
    </lineage>
</organism>
<evidence type="ECO:0000256" key="2">
    <source>
        <dbReference type="ARBA" id="ARBA00009995"/>
    </source>
</evidence>
<dbReference type="Proteomes" id="UP001154282">
    <property type="component" value="Unassembled WGS sequence"/>
</dbReference>
<comment type="caution">
    <text evidence="7">The sequence shown here is derived from an EMBL/GenBank/DDBJ whole genome shotgun (WGS) entry which is preliminary data.</text>
</comment>
<evidence type="ECO:0000256" key="4">
    <source>
        <dbReference type="ARBA" id="ARBA00022676"/>
    </source>
</evidence>
<evidence type="ECO:0000313" key="7">
    <source>
        <dbReference type="EMBL" id="CAI0469321.1"/>
    </source>
</evidence>
<dbReference type="InterPro" id="IPR002213">
    <property type="entry name" value="UDP_glucos_trans"/>
</dbReference>
<evidence type="ECO:0000256" key="3">
    <source>
        <dbReference type="ARBA" id="ARBA00012585"/>
    </source>
</evidence>
<keyword evidence="4" id="KW-0328">Glycosyltransferase</keyword>
<evidence type="ECO:0000313" key="8">
    <source>
        <dbReference type="Proteomes" id="UP001154282"/>
    </source>
</evidence>
<dbReference type="Gene3D" id="3.40.50.2000">
    <property type="entry name" value="Glycogen Phosphorylase B"/>
    <property type="match status" value="4"/>
</dbReference>
<dbReference type="Pfam" id="PF00201">
    <property type="entry name" value="UDPGT"/>
    <property type="match status" value="2"/>
</dbReference>
<dbReference type="PANTHER" id="PTHR48047">
    <property type="entry name" value="GLYCOSYLTRANSFERASE"/>
    <property type="match status" value="1"/>
</dbReference>
<sequence>MASEITSMPLPLRQLHFVIVPFMAQGHLLPMADIAKLLAQHGVVITIVTTPVNAGRIRGTISRAVESTGVRITVAELELPSDGVGLPKHCETLDQLPSLDKGIDLFNYMGQALEKPMENLFEELRPRPNCVISDMCLPFTATLARKFGLPRITFNGFSGFTLLCLRNIHEMLNNEKGVLGSDSERFVVPGLPDRIEVTLNQLPLAMANGMDQLGRRMLEAEGYSYGMIINSFEELEPEYFSRYKAAMGGKAWCVGPASSCNKDRLDRFERGNPRSAINELEYSKWLDSRESGSVLYVCMGSLCNIRTQQLIELGLGLEAWNQPFVWVVREGETTKGLFRWMEEYNFEKRTKGRALIVRGWAPQVVILSHPAVGGVLTHCGWNSTLESICAGVPMVTWPLFGDQFLNERLVVDVLEIGVPVGAEATVKWGEEDNTRMLIKKEDVKQAIEELMGEGDEKEMRRKRAKELSEKSKLVLEEGGSSYLNIKLLIQDIRQHISKKCHLIPMVDIAKLLAQHGATVTIITTPVNAERVRPTLARAMESLNDDVQIRMEEIELPCEETGLPKFCENLDQLSSLDQAVHFMDKADELLGRAVDNLFDELEPRPDCIISDMSFPYTSFLAQKHGIPRITFLGFSCFATLCQRNVNKEFLDGVASDSEPFVVPGLPDRIELTKNQLPVAVAINGFGRVGQRIGAAEALSYGTVFNSFQELEPEYFLACKEALGGKAWCVGPVSLCHKDQLEQSQRGNRSAMDASECSKWLDSQQTGSVIYVCLGSICNTPTQQLIELGLGIEASNHPFMWVVRGGETSKDLLNWVDESGFEERTKGRGLIIRGWAPQIVILSHPAIGGFLTHCGWNSTLESICAGIPLMTWPLFGDQFCNERLVTDVLKIGVKSGVDTTMKWGQEEKIGVMVKKEDVTIVIEELMGQGEEMEKRRNRVKELSAMSKLALEEGGSSYINIKLLIQDIFDQASSRKS</sequence>
<evidence type="ECO:0000256" key="6">
    <source>
        <dbReference type="ARBA" id="ARBA00047606"/>
    </source>
</evidence>